<feature type="compositionally biased region" description="Basic residues" evidence="1">
    <location>
        <begin position="208"/>
        <end position="218"/>
    </location>
</feature>
<keyword evidence="3" id="KW-1185">Reference proteome</keyword>
<feature type="compositionally biased region" description="Polar residues" evidence="1">
    <location>
        <begin position="233"/>
        <end position="247"/>
    </location>
</feature>
<feature type="compositionally biased region" description="Polar residues" evidence="1">
    <location>
        <begin position="312"/>
        <end position="321"/>
    </location>
</feature>
<feature type="compositionally biased region" description="Low complexity" evidence="1">
    <location>
        <begin position="483"/>
        <end position="495"/>
    </location>
</feature>
<feature type="region of interest" description="Disordered" evidence="1">
    <location>
        <begin position="194"/>
        <end position="247"/>
    </location>
</feature>
<evidence type="ECO:0000256" key="1">
    <source>
        <dbReference type="SAM" id="MobiDB-lite"/>
    </source>
</evidence>
<organism evidence="2 3">
    <name type="scientific">Brassica cretica</name>
    <name type="common">Mustard</name>
    <dbReference type="NCBI Taxonomy" id="69181"/>
    <lineage>
        <taxon>Eukaryota</taxon>
        <taxon>Viridiplantae</taxon>
        <taxon>Streptophyta</taxon>
        <taxon>Embryophyta</taxon>
        <taxon>Tracheophyta</taxon>
        <taxon>Spermatophyta</taxon>
        <taxon>Magnoliopsida</taxon>
        <taxon>eudicotyledons</taxon>
        <taxon>Gunneridae</taxon>
        <taxon>Pentapetalae</taxon>
        <taxon>rosids</taxon>
        <taxon>malvids</taxon>
        <taxon>Brassicales</taxon>
        <taxon>Brassicaceae</taxon>
        <taxon>Brassiceae</taxon>
        <taxon>Brassica</taxon>
    </lineage>
</organism>
<feature type="compositionally biased region" description="Basic and acidic residues" evidence="1">
    <location>
        <begin position="296"/>
        <end position="311"/>
    </location>
</feature>
<feature type="compositionally biased region" description="Basic and acidic residues" evidence="1">
    <location>
        <begin position="194"/>
        <end position="207"/>
    </location>
</feature>
<feature type="compositionally biased region" description="Basic and acidic residues" evidence="1">
    <location>
        <begin position="322"/>
        <end position="338"/>
    </location>
</feature>
<evidence type="ECO:0000313" key="2">
    <source>
        <dbReference type="EMBL" id="KAF3492809.1"/>
    </source>
</evidence>
<accession>A0ABQ7A565</accession>
<feature type="region of interest" description="Disordered" evidence="1">
    <location>
        <begin position="1"/>
        <end position="26"/>
    </location>
</feature>
<reference evidence="2 3" key="1">
    <citation type="journal article" date="2020" name="BMC Genomics">
        <title>Intraspecific diversification of the crop wild relative Brassica cretica Lam. using demographic model selection.</title>
        <authorList>
            <person name="Kioukis A."/>
            <person name="Michalopoulou V.A."/>
            <person name="Briers L."/>
            <person name="Pirintsos S."/>
            <person name="Studholme D.J."/>
            <person name="Pavlidis P."/>
            <person name="Sarris P.F."/>
        </authorList>
    </citation>
    <scope>NUCLEOTIDE SEQUENCE [LARGE SCALE GENOMIC DNA]</scope>
    <source>
        <strain evidence="3">cv. PFS-1207/04</strain>
    </source>
</reference>
<evidence type="ECO:0000313" key="3">
    <source>
        <dbReference type="Proteomes" id="UP000266723"/>
    </source>
</evidence>
<feature type="region of interest" description="Disordered" evidence="1">
    <location>
        <begin position="432"/>
        <end position="495"/>
    </location>
</feature>
<name>A0ABQ7A565_BRACR</name>
<protein>
    <submittedName>
        <fullName evidence="2">Uncharacterized protein</fullName>
    </submittedName>
</protein>
<dbReference type="Proteomes" id="UP000266723">
    <property type="component" value="Unassembled WGS sequence"/>
</dbReference>
<sequence>MSTNDADNVQTPLNRGSGTDLHTPVADVSAANAQANAATLEEFKKMFATYEKWSEEQDKLVNTLTQQVETLTARTQALRPRGTTKIRGKRLDFATPLDRSGVARERPSGQNPSEKSSIEKGNPESLPPPAKDSEDNEAEHIDLHPSDVSNDTDEDVDRHPRRTRSRSAREGSPFEKPVTEEEEIAYWNEQEELAERQTELARNVDPKGKKKNSRNGKYVHHEGEDLQGAHNYAINSDQGRTTGNTWTRNQGYDENTFCEFHQSRGHSTTNCKVLGARLAAKLLAGELSEVTSVKDLILDSDRPPKTDRNPSAEKSPQQNQPGDKRGRRPDDKGNDNNRRRVNMIIGGSQYCGDTVSAIKAYQRKAESYLGSQKRWRVTVELESELESCRRRCRIAGEDMQGTKKLRMYLEIKEKQSEVSTTELTEILTRRSRDHFGDGGSRGREMQRESRLIISTTKDKETRGGGCWHKGLPNGPVLGSNQTGGDLLSLGSRRRL</sequence>
<feature type="compositionally biased region" description="Polar residues" evidence="1">
    <location>
        <begin position="1"/>
        <end position="17"/>
    </location>
</feature>
<gene>
    <name evidence="2" type="ORF">DY000_02052220</name>
</gene>
<feature type="compositionally biased region" description="Basic and acidic residues" evidence="1">
    <location>
        <begin position="167"/>
        <end position="179"/>
    </location>
</feature>
<comment type="caution">
    <text evidence="2">The sequence shown here is derived from an EMBL/GenBank/DDBJ whole genome shotgun (WGS) entry which is preliminary data.</text>
</comment>
<feature type="compositionally biased region" description="Basic and acidic residues" evidence="1">
    <location>
        <begin position="432"/>
        <end position="462"/>
    </location>
</feature>
<feature type="region of interest" description="Disordered" evidence="1">
    <location>
        <begin position="295"/>
        <end position="342"/>
    </location>
</feature>
<dbReference type="EMBL" id="QGKV02002055">
    <property type="protein sequence ID" value="KAF3492809.1"/>
    <property type="molecule type" value="Genomic_DNA"/>
</dbReference>
<feature type="region of interest" description="Disordered" evidence="1">
    <location>
        <begin position="76"/>
        <end position="181"/>
    </location>
</feature>
<proteinExistence type="predicted"/>